<evidence type="ECO:0000313" key="3">
    <source>
        <dbReference type="EMBL" id="WOH09254.1"/>
    </source>
</evidence>
<gene>
    <name evidence="3" type="ORF">DCAR_0728710</name>
</gene>
<dbReference type="FunFam" id="1.25.40.10:FF:000125">
    <property type="entry name" value="Pentatricopeptide repeat-containing protein"/>
    <property type="match status" value="2"/>
</dbReference>
<dbReference type="InterPro" id="IPR011990">
    <property type="entry name" value="TPR-like_helical_dom_sf"/>
</dbReference>
<dbReference type="GO" id="GO:0099402">
    <property type="term" value="P:plant organ development"/>
    <property type="evidence" value="ECO:0007669"/>
    <property type="project" value="UniProtKB-ARBA"/>
</dbReference>
<feature type="repeat" description="PPR" evidence="2">
    <location>
        <begin position="434"/>
        <end position="468"/>
    </location>
</feature>
<name>A0AAF0XLK8_DAUCS</name>
<feature type="repeat" description="PPR" evidence="2">
    <location>
        <begin position="213"/>
        <end position="247"/>
    </location>
</feature>
<dbReference type="Gene3D" id="1.25.40.10">
    <property type="entry name" value="Tetratricopeptide repeat domain"/>
    <property type="match status" value="5"/>
</dbReference>
<dbReference type="KEGG" id="dcr:108193316"/>
<dbReference type="GO" id="GO:0009451">
    <property type="term" value="P:RNA modification"/>
    <property type="evidence" value="ECO:0007669"/>
    <property type="project" value="InterPro"/>
</dbReference>
<dbReference type="Pfam" id="PF01535">
    <property type="entry name" value="PPR"/>
    <property type="match status" value="13"/>
</dbReference>
<evidence type="ECO:0000256" key="1">
    <source>
        <dbReference type="ARBA" id="ARBA00022737"/>
    </source>
</evidence>
<dbReference type="PANTHER" id="PTHR47926:SF452">
    <property type="entry name" value="PENTATRICOPEPTIDE REPEAT-CONTAINING PROTEIN"/>
    <property type="match status" value="1"/>
</dbReference>
<feature type="repeat" description="PPR" evidence="2">
    <location>
        <begin position="118"/>
        <end position="148"/>
    </location>
</feature>
<dbReference type="EMBL" id="CP093349">
    <property type="protein sequence ID" value="WOH09254.1"/>
    <property type="molecule type" value="Genomic_DNA"/>
</dbReference>
<evidence type="ECO:0000313" key="4">
    <source>
        <dbReference type="Proteomes" id="UP000077755"/>
    </source>
</evidence>
<dbReference type="NCBIfam" id="TIGR00756">
    <property type="entry name" value="PPR"/>
    <property type="match status" value="8"/>
</dbReference>
<feature type="repeat" description="PPR" evidence="2">
    <location>
        <begin position="182"/>
        <end position="212"/>
    </location>
</feature>
<dbReference type="InterPro" id="IPR046960">
    <property type="entry name" value="PPR_At4g14850-like_plant"/>
</dbReference>
<dbReference type="InterPro" id="IPR002885">
    <property type="entry name" value="PPR_rpt"/>
</dbReference>
<dbReference type="Pfam" id="PF20431">
    <property type="entry name" value="E_motif"/>
    <property type="match status" value="1"/>
</dbReference>
<dbReference type="GO" id="GO:0003723">
    <property type="term" value="F:RNA binding"/>
    <property type="evidence" value="ECO:0007669"/>
    <property type="project" value="InterPro"/>
</dbReference>
<reference evidence="3" key="1">
    <citation type="journal article" date="2016" name="Nat. Genet.">
        <title>A high-quality carrot genome assembly provides new insights into carotenoid accumulation and asterid genome evolution.</title>
        <authorList>
            <person name="Iorizzo M."/>
            <person name="Ellison S."/>
            <person name="Senalik D."/>
            <person name="Zeng P."/>
            <person name="Satapoomin P."/>
            <person name="Huang J."/>
            <person name="Bowman M."/>
            <person name="Iovene M."/>
            <person name="Sanseverino W."/>
            <person name="Cavagnaro P."/>
            <person name="Yildiz M."/>
            <person name="Macko-Podgorni A."/>
            <person name="Moranska E."/>
            <person name="Grzebelus E."/>
            <person name="Grzebelus D."/>
            <person name="Ashrafi H."/>
            <person name="Zheng Z."/>
            <person name="Cheng S."/>
            <person name="Spooner D."/>
            <person name="Van Deynze A."/>
            <person name="Simon P."/>
        </authorList>
    </citation>
    <scope>NUCLEOTIDE SEQUENCE</scope>
    <source>
        <tissue evidence="3">Leaf</tissue>
    </source>
</reference>
<keyword evidence="1" id="KW-0677">Repeat</keyword>
<feature type="repeat" description="PPR" evidence="2">
    <location>
        <begin position="275"/>
        <end position="309"/>
    </location>
</feature>
<protein>
    <submittedName>
        <fullName evidence="3">Uncharacterized protein</fullName>
    </submittedName>
</protein>
<accession>A0AAF0XLK8</accession>
<dbReference type="AlphaFoldDB" id="A0AAF0XLK8"/>
<dbReference type="PROSITE" id="PS51375">
    <property type="entry name" value="PPR"/>
    <property type="match status" value="6"/>
</dbReference>
<dbReference type="InterPro" id="IPR046848">
    <property type="entry name" value="E_motif"/>
</dbReference>
<organism evidence="3 4">
    <name type="scientific">Daucus carota subsp. sativus</name>
    <name type="common">Carrot</name>
    <dbReference type="NCBI Taxonomy" id="79200"/>
    <lineage>
        <taxon>Eukaryota</taxon>
        <taxon>Viridiplantae</taxon>
        <taxon>Streptophyta</taxon>
        <taxon>Embryophyta</taxon>
        <taxon>Tracheophyta</taxon>
        <taxon>Spermatophyta</taxon>
        <taxon>Magnoliopsida</taxon>
        <taxon>eudicotyledons</taxon>
        <taxon>Gunneridae</taxon>
        <taxon>Pentapetalae</taxon>
        <taxon>asterids</taxon>
        <taxon>campanulids</taxon>
        <taxon>Apiales</taxon>
        <taxon>Apiaceae</taxon>
        <taxon>Apioideae</taxon>
        <taxon>Scandiceae</taxon>
        <taxon>Daucinae</taxon>
        <taxon>Daucus</taxon>
        <taxon>Daucus sect. Daucus</taxon>
    </lineage>
</organism>
<feature type="repeat" description="PPR" evidence="2">
    <location>
        <begin position="56"/>
        <end position="90"/>
    </location>
</feature>
<evidence type="ECO:0000256" key="2">
    <source>
        <dbReference type="PROSITE-ProRule" id="PRU00708"/>
    </source>
</evidence>
<dbReference type="PANTHER" id="PTHR47926">
    <property type="entry name" value="PENTATRICOPEPTIDE REPEAT-CONTAINING PROTEIN"/>
    <property type="match status" value="1"/>
</dbReference>
<dbReference type="Proteomes" id="UP000077755">
    <property type="component" value="Chromosome 7"/>
</dbReference>
<dbReference type="FunFam" id="1.25.40.10:FF:000158">
    <property type="entry name" value="pentatricopeptide repeat-containing protein At2g33680"/>
    <property type="match status" value="1"/>
</dbReference>
<sequence>MIITHVKHKYNLVTTFIRNCSTINSLYYSNTKITSYFRCGDIDSAVQLFDKLPHKNLVTWNCMISGYVKNGKVSEARKVFDIMPHRNVVSWTAMLTGYVRFGDLEEARSLFDAIGSKNVVCWNAMLSGYVRCGRMREARELFDAMPVKVKNCVTWATMIEGCFYEGVVSEAEVLFDCVPERSVLVCNAMLAGYAEKGDVDAAYELFIRMPKCDVASWTSVIKCFLKKGELGRARGLFDDMPKKDIVVWTVMIRGYLDNNLIVEARRLFDDMPCRDVVTWNCMISGYVQNDMLSDALELFRDMPVRNIVSWNSILQGYVQQNDIVRAQNFFEKMPQKDRTSWNTMISGDQSEGAFVLYVLMLRTGLQPDQGTLSSIMSACGTFAVHGFGRAVHSSIVKIGYETDSMVTSTIISMYSKCGLINDSVSVFERMVNMDTVAWNAIIVAHAYAGSAIEALNLFCLMIQYGLKPDNVTFLGVLVACSHSGMVNEGLKYFVSMDRDWKLIPKAEHIACMIDLLGRSGYLFEAYELVKQIPVDVPTYTWEILLSSCRVHNNYALAERVMQKLSFLKRPNTGTGVLLSNIYAARGMWNDTENVRISMEHAGIKKELACSWIEMKGQIYRFVYRDKSHPQMENMKYELESLAVIMKEPSLKIH</sequence>
<proteinExistence type="predicted"/>
<reference evidence="3" key="2">
    <citation type="submission" date="2022-03" db="EMBL/GenBank/DDBJ databases">
        <title>Draft title - Genomic analysis of global carrot germplasm unveils the trajectory of domestication and the origin of high carotenoid orange carrot.</title>
        <authorList>
            <person name="Iorizzo M."/>
            <person name="Ellison S."/>
            <person name="Senalik D."/>
            <person name="Macko-Podgorni A."/>
            <person name="Grzebelus D."/>
            <person name="Bostan H."/>
            <person name="Rolling W."/>
            <person name="Curaba J."/>
            <person name="Simon P."/>
        </authorList>
    </citation>
    <scope>NUCLEOTIDE SEQUENCE</scope>
    <source>
        <tissue evidence="3">Leaf</tissue>
    </source>
</reference>
<keyword evidence="4" id="KW-1185">Reference proteome</keyword>